<evidence type="ECO:0000313" key="2">
    <source>
        <dbReference type="Proteomes" id="UP001602013"/>
    </source>
</evidence>
<organism evidence="1 2">
    <name type="scientific">Microtetraspora malaysiensis</name>
    <dbReference type="NCBI Taxonomy" id="161358"/>
    <lineage>
        <taxon>Bacteria</taxon>
        <taxon>Bacillati</taxon>
        <taxon>Actinomycetota</taxon>
        <taxon>Actinomycetes</taxon>
        <taxon>Streptosporangiales</taxon>
        <taxon>Streptosporangiaceae</taxon>
        <taxon>Microtetraspora</taxon>
    </lineage>
</organism>
<accession>A0ABW6T835</accession>
<dbReference type="EMBL" id="JBIASD010000068">
    <property type="protein sequence ID" value="MFF3672118.1"/>
    <property type="molecule type" value="Genomic_DNA"/>
</dbReference>
<protein>
    <submittedName>
        <fullName evidence="1">Uncharacterized protein</fullName>
    </submittedName>
</protein>
<name>A0ABW6T835_9ACTN</name>
<sequence>MTRLSRRPLAWAIVVLVLAVVAGGVVMIPRLSGPDLAGTAQEQVISVDSSTRSALMEAADHFLETDPARNKGSFLATDKPALHPRTFCHEDLIEVRRKDPRLLVGLMAWCEELARSGDKLVAGSGYGVPLLLTMQSVNGRFTVQHVDEPGDGDANIPTIRAMFSPEGAPRAIELAGAGSDMEKGIRQEARTTFGLPPDAKVVLS</sequence>
<proteinExistence type="predicted"/>
<gene>
    <name evidence="1" type="ORF">ACFYXI_42010</name>
</gene>
<keyword evidence="2" id="KW-1185">Reference proteome</keyword>
<reference evidence="1 2" key="1">
    <citation type="submission" date="2024-10" db="EMBL/GenBank/DDBJ databases">
        <title>The Natural Products Discovery Center: Release of the First 8490 Sequenced Strains for Exploring Actinobacteria Biosynthetic Diversity.</title>
        <authorList>
            <person name="Kalkreuter E."/>
            <person name="Kautsar S.A."/>
            <person name="Yang D."/>
            <person name="Bader C.D."/>
            <person name="Teijaro C.N."/>
            <person name="Fluegel L."/>
            <person name="Davis C.M."/>
            <person name="Simpson J.R."/>
            <person name="Lauterbach L."/>
            <person name="Steele A.D."/>
            <person name="Gui C."/>
            <person name="Meng S."/>
            <person name="Li G."/>
            <person name="Viehrig K."/>
            <person name="Ye F."/>
            <person name="Su P."/>
            <person name="Kiefer A.F."/>
            <person name="Nichols A."/>
            <person name="Cepeda A.J."/>
            <person name="Yan W."/>
            <person name="Fan B."/>
            <person name="Jiang Y."/>
            <person name="Adhikari A."/>
            <person name="Zheng C.-J."/>
            <person name="Schuster L."/>
            <person name="Cowan T.M."/>
            <person name="Smanski M.J."/>
            <person name="Chevrette M.G."/>
            <person name="De Carvalho L.P.S."/>
            <person name="Shen B."/>
        </authorList>
    </citation>
    <scope>NUCLEOTIDE SEQUENCE [LARGE SCALE GENOMIC DNA]</scope>
    <source>
        <strain evidence="1 2">NPDC002173</strain>
    </source>
</reference>
<evidence type="ECO:0000313" key="1">
    <source>
        <dbReference type="EMBL" id="MFF3672118.1"/>
    </source>
</evidence>
<dbReference type="Proteomes" id="UP001602013">
    <property type="component" value="Unassembled WGS sequence"/>
</dbReference>
<dbReference type="RefSeq" id="WP_387418277.1">
    <property type="nucleotide sequence ID" value="NZ_JBIASD010000068.1"/>
</dbReference>
<comment type="caution">
    <text evidence="1">The sequence shown here is derived from an EMBL/GenBank/DDBJ whole genome shotgun (WGS) entry which is preliminary data.</text>
</comment>